<evidence type="ECO:0000313" key="1">
    <source>
        <dbReference type="EMBL" id="VDN39748.1"/>
    </source>
</evidence>
<reference evidence="1 2" key="2">
    <citation type="submission" date="2018-11" db="EMBL/GenBank/DDBJ databases">
        <authorList>
            <consortium name="Pathogen Informatics"/>
        </authorList>
    </citation>
    <scope>NUCLEOTIDE SEQUENCE [LARGE SCALE GENOMIC DNA]</scope>
</reference>
<dbReference type="AlphaFoldDB" id="A0A183EMS7"/>
<reference evidence="3" key="1">
    <citation type="submission" date="2016-06" db="UniProtKB">
        <authorList>
            <consortium name="WormBaseParasite"/>
        </authorList>
    </citation>
    <scope>IDENTIFICATION</scope>
</reference>
<accession>A0A183EMS7</accession>
<dbReference type="WBParaSite" id="GPUH_0002229501-mRNA-1">
    <property type="protein sequence ID" value="GPUH_0002229501-mRNA-1"/>
    <property type="gene ID" value="GPUH_0002229501"/>
</dbReference>
<proteinExistence type="predicted"/>
<evidence type="ECO:0000313" key="2">
    <source>
        <dbReference type="Proteomes" id="UP000271098"/>
    </source>
</evidence>
<organism evidence="3">
    <name type="scientific">Gongylonema pulchrum</name>
    <dbReference type="NCBI Taxonomy" id="637853"/>
    <lineage>
        <taxon>Eukaryota</taxon>
        <taxon>Metazoa</taxon>
        <taxon>Ecdysozoa</taxon>
        <taxon>Nematoda</taxon>
        <taxon>Chromadorea</taxon>
        <taxon>Rhabditida</taxon>
        <taxon>Spirurina</taxon>
        <taxon>Spiruromorpha</taxon>
        <taxon>Spiruroidea</taxon>
        <taxon>Gongylonematidae</taxon>
        <taxon>Gongylonema</taxon>
    </lineage>
</organism>
<dbReference type="Proteomes" id="UP000271098">
    <property type="component" value="Unassembled WGS sequence"/>
</dbReference>
<dbReference type="EMBL" id="UYRT01094656">
    <property type="protein sequence ID" value="VDN39748.1"/>
    <property type="molecule type" value="Genomic_DNA"/>
</dbReference>
<keyword evidence="2" id="KW-1185">Reference proteome</keyword>
<dbReference type="OrthoDB" id="1630758at2759"/>
<sequence length="129" mass="14858">MGQGRSRACMRPHTALELVSITWADFAQFLYELNDRCAQFADSDGRYLLFAIRKGSADTLFWKATVRICALKVSFFSERVRQKLCFSSAPSKELGIRSGRRIHRLHRYREHDDETAPVQNVKLFSPSCL</sequence>
<evidence type="ECO:0000313" key="3">
    <source>
        <dbReference type="WBParaSite" id="GPUH_0002229501-mRNA-1"/>
    </source>
</evidence>
<protein>
    <submittedName>
        <fullName evidence="3">SH2 domain-containing protein</fullName>
    </submittedName>
</protein>
<name>A0A183EMS7_9BILA</name>
<gene>
    <name evidence="1" type="ORF">GPUH_LOCUS22268</name>
</gene>